<name>A0AAD3TNP2_9TREE</name>
<proteinExistence type="predicted"/>
<protein>
    <submittedName>
        <fullName evidence="2">Uncharacterized protein</fullName>
    </submittedName>
</protein>
<feature type="compositionally biased region" description="Low complexity" evidence="1">
    <location>
        <begin position="175"/>
        <end position="184"/>
    </location>
</feature>
<dbReference type="Proteomes" id="UP001222932">
    <property type="component" value="Unassembled WGS sequence"/>
</dbReference>
<reference evidence="2" key="1">
    <citation type="journal article" date="2023" name="BMC Genomics">
        <title>Chromosome-level genome assemblies of Cutaneotrichosporon spp. (Trichosporonales, Basidiomycota) reveal imbalanced evolution between nucleotide sequences and chromosome synteny.</title>
        <authorList>
            <person name="Kobayashi Y."/>
            <person name="Kayamori A."/>
            <person name="Aoki K."/>
            <person name="Shiwa Y."/>
            <person name="Matsutani M."/>
            <person name="Fujita N."/>
            <person name="Sugita T."/>
            <person name="Iwasaki W."/>
            <person name="Tanaka N."/>
            <person name="Takashima M."/>
        </authorList>
    </citation>
    <scope>NUCLEOTIDE SEQUENCE</scope>
    <source>
        <strain evidence="2">HIS016</strain>
    </source>
</reference>
<keyword evidence="3" id="KW-1185">Reference proteome</keyword>
<evidence type="ECO:0000313" key="3">
    <source>
        <dbReference type="Proteomes" id="UP001222932"/>
    </source>
</evidence>
<organism evidence="2 3">
    <name type="scientific">Cutaneotrichosporon spelunceum</name>
    <dbReference type="NCBI Taxonomy" id="1672016"/>
    <lineage>
        <taxon>Eukaryota</taxon>
        <taxon>Fungi</taxon>
        <taxon>Dikarya</taxon>
        <taxon>Basidiomycota</taxon>
        <taxon>Agaricomycotina</taxon>
        <taxon>Tremellomycetes</taxon>
        <taxon>Trichosporonales</taxon>
        <taxon>Trichosporonaceae</taxon>
        <taxon>Cutaneotrichosporon</taxon>
    </lineage>
</organism>
<feature type="region of interest" description="Disordered" evidence="1">
    <location>
        <begin position="93"/>
        <end position="218"/>
    </location>
</feature>
<evidence type="ECO:0000313" key="2">
    <source>
        <dbReference type="EMBL" id="GMK53849.1"/>
    </source>
</evidence>
<sequence>MAKPPAGASGAPYAYELAYSHALSVTKDEPFGPLKPDPKILELKVPPRPDNYASLDRYKKREVDLSRAWMSKTIKAQQNAEIERAKKAAAFKKISDREKAKQKRVADKEAARKRKEADKEAARKRKEAEMEAVRKRKEAEMEAARKRKAADREAARKRKEEAANMSCFRKKKTKAPATTGSGATPPAPTPPAPSAPETKTKADTPPKFWHPSPPMCAYRRPLASGDGWPLMSRTMTQAIQDIEHEGRLIRTANGQFVGFL</sequence>
<reference evidence="2" key="2">
    <citation type="submission" date="2023-06" db="EMBL/GenBank/DDBJ databases">
        <authorList>
            <person name="Kobayashi Y."/>
            <person name="Kayamori A."/>
            <person name="Aoki K."/>
            <person name="Shiwa Y."/>
            <person name="Fujita N."/>
            <person name="Sugita T."/>
            <person name="Iwasaki W."/>
            <person name="Tanaka N."/>
            <person name="Takashima M."/>
        </authorList>
    </citation>
    <scope>NUCLEOTIDE SEQUENCE</scope>
    <source>
        <strain evidence="2">HIS016</strain>
    </source>
</reference>
<gene>
    <name evidence="2" type="ORF">CspeluHIS016_0104350</name>
</gene>
<dbReference type="EMBL" id="BTCM01000001">
    <property type="protein sequence ID" value="GMK53849.1"/>
    <property type="molecule type" value="Genomic_DNA"/>
</dbReference>
<comment type="caution">
    <text evidence="2">The sequence shown here is derived from an EMBL/GenBank/DDBJ whole genome shotgun (WGS) entry which is preliminary data.</text>
</comment>
<accession>A0AAD3TNP2</accession>
<feature type="compositionally biased region" description="Pro residues" evidence="1">
    <location>
        <begin position="185"/>
        <end position="194"/>
    </location>
</feature>
<feature type="compositionally biased region" description="Basic and acidic residues" evidence="1">
    <location>
        <begin position="93"/>
        <end position="162"/>
    </location>
</feature>
<dbReference type="AlphaFoldDB" id="A0AAD3TNP2"/>
<evidence type="ECO:0000256" key="1">
    <source>
        <dbReference type="SAM" id="MobiDB-lite"/>
    </source>
</evidence>